<dbReference type="InterPro" id="IPR019370">
    <property type="entry name" value="E2F-assoc_phosphoprotein"/>
</dbReference>
<dbReference type="SUPFAM" id="SSF103657">
    <property type="entry name" value="BAR/IMD domain-like"/>
    <property type="match status" value="1"/>
</dbReference>
<dbReference type="GO" id="GO:0005829">
    <property type="term" value="C:cytosol"/>
    <property type="evidence" value="ECO:0007669"/>
    <property type="project" value="GOC"/>
</dbReference>
<evidence type="ECO:0000256" key="2">
    <source>
        <dbReference type="ARBA" id="ARBA00022448"/>
    </source>
</evidence>
<feature type="region of interest" description="Disordered" evidence="4">
    <location>
        <begin position="561"/>
        <end position="580"/>
    </location>
</feature>
<dbReference type="InterPro" id="IPR001683">
    <property type="entry name" value="PX_dom"/>
</dbReference>
<reference evidence="6" key="1">
    <citation type="submission" date="2023-03" db="EMBL/GenBank/DDBJ databases">
        <title>Electrophorus voltai genome.</title>
        <authorList>
            <person name="Bian C."/>
        </authorList>
    </citation>
    <scope>NUCLEOTIDE SEQUENCE</scope>
    <source>
        <strain evidence="6">CB-2022</strain>
        <tissue evidence="6">Muscle</tissue>
    </source>
</reference>
<protein>
    <recommendedName>
        <fullName evidence="5">PX domain-containing protein</fullName>
    </recommendedName>
</protein>
<evidence type="ECO:0000259" key="5">
    <source>
        <dbReference type="PROSITE" id="PS50195"/>
    </source>
</evidence>
<feature type="region of interest" description="Disordered" evidence="4">
    <location>
        <begin position="441"/>
        <end position="460"/>
    </location>
</feature>
<dbReference type="Gene3D" id="1.20.1270.60">
    <property type="entry name" value="Arfaptin homology (AH) domain/BAR domain"/>
    <property type="match status" value="1"/>
</dbReference>
<dbReference type="Gene3D" id="3.30.1520.10">
    <property type="entry name" value="Phox-like domain"/>
    <property type="match status" value="1"/>
</dbReference>
<dbReference type="InterPro" id="IPR015404">
    <property type="entry name" value="Vps5_C"/>
</dbReference>
<sequence>QEGLDDGPDFLSEEDRGPRAVNVDLQTDATLQVDISDALSERDKVKFTVHTKSTLPNFKQNEFSVVRQHEEFIWLHDSFVENEDYAGFIIPPAPPRPDFDASREKLQKLGEGEGSMTKEEFTKMKQELEAEYLAIFKKTVAMHEVFLCRVAAHPVLRKDLNFHVFLEYNQDLSVRGKNKKEKLEDFFKNVVKSADGVIVAGVKDVDDFFEHEKTFLLEYHNRVKDASIKSDRMIRSHKSAADDINRIASTLYTLGTQDSTDVCKFFLKVSELFEKTRKIEARVAADEDLKLADLLKYYLRESQAAKDLLYRRGRALVDYENANKALDKARAKNKDVLQAETTQQVCCQKFEKISESAKQELIDFKTRRVAAFRKNLVELAELELKHAKSFSYAMNRKEDYDSYEIEEPSDEERANSSSEDELDVLLNGTPEQKKKLIREYLTGESESSSGDEFEKEMEAELSSTLKSMECGWSIPSTQGETSGIGADTSTQNTERTQNSQQYDSIYFDSDSDEDSSAGISKNQRRKQRIIPTNDELLYDPDEDDRDQAWVDAKRKAYRYRCQRRPTSSVQNRKKSKPLPSSDAVLNCPACMTTLCLDCQRHEKYRTQYRAMFVMNCTVSKDEVLKYKAGKKKNRRGKKGRHDSTDTSTEAGTTDSRLAGMDEEEIYHPVKCTECSTEVAVFDKDEVYHFFNILASYS</sequence>
<feature type="region of interest" description="Disordered" evidence="4">
    <location>
        <begin position="467"/>
        <end position="541"/>
    </location>
</feature>
<gene>
    <name evidence="6" type="ORF">P4O66_011747</name>
</gene>
<dbReference type="PANTHER" id="PTHR45850:SF4">
    <property type="entry name" value="SORTING NEXIN-6"/>
    <property type="match status" value="1"/>
</dbReference>
<dbReference type="InterPro" id="IPR036871">
    <property type="entry name" value="PX_dom_sf"/>
</dbReference>
<feature type="region of interest" description="Disordered" evidence="4">
    <location>
        <begin position="403"/>
        <end position="429"/>
    </location>
</feature>
<feature type="domain" description="PX" evidence="5">
    <location>
        <begin position="25"/>
        <end position="172"/>
    </location>
</feature>
<comment type="similarity">
    <text evidence="1">Belongs to the sorting nexin family.</text>
</comment>
<feature type="compositionally biased region" description="Basic residues" evidence="4">
    <location>
        <begin position="627"/>
        <end position="640"/>
    </location>
</feature>
<accession>A0AAD8Z8E9</accession>
<dbReference type="Proteomes" id="UP001239994">
    <property type="component" value="Unassembled WGS sequence"/>
</dbReference>
<dbReference type="GO" id="GO:0005768">
    <property type="term" value="C:endosome"/>
    <property type="evidence" value="ECO:0007669"/>
    <property type="project" value="UniProtKB-ARBA"/>
</dbReference>
<dbReference type="PROSITE" id="PS50195">
    <property type="entry name" value="PX"/>
    <property type="match status" value="1"/>
</dbReference>
<feature type="compositionally biased region" description="Acidic residues" evidence="4">
    <location>
        <begin position="449"/>
        <end position="459"/>
    </location>
</feature>
<dbReference type="AlphaFoldDB" id="A0AAD8Z8E9"/>
<feature type="non-terminal residue" evidence="6">
    <location>
        <position position="1"/>
    </location>
</feature>
<proteinExistence type="inferred from homology"/>
<dbReference type="PANTHER" id="PTHR45850">
    <property type="entry name" value="SORTING NEXIN FAMILY MEMBER"/>
    <property type="match status" value="1"/>
</dbReference>
<keyword evidence="3" id="KW-0653">Protein transport</keyword>
<dbReference type="GO" id="GO:0035091">
    <property type="term" value="F:phosphatidylinositol binding"/>
    <property type="evidence" value="ECO:0007669"/>
    <property type="project" value="InterPro"/>
</dbReference>
<dbReference type="FunFam" id="3.30.1520.10:FF:000001">
    <property type="entry name" value="Sorting nexin"/>
    <property type="match status" value="1"/>
</dbReference>
<organism evidence="6 7">
    <name type="scientific">Electrophorus voltai</name>
    <dbReference type="NCBI Taxonomy" id="2609070"/>
    <lineage>
        <taxon>Eukaryota</taxon>
        <taxon>Metazoa</taxon>
        <taxon>Chordata</taxon>
        <taxon>Craniata</taxon>
        <taxon>Vertebrata</taxon>
        <taxon>Euteleostomi</taxon>
        <taxon>Actinopterygii</taxon>
        <taxon>Neopterygii</taxon>
        <taxon>Teleostei</taxon>
        <taxon>Ostariophysi</taxon>
        <taxon>Gymnotiformes</taxon>
        <taxon>Gymnotoidei</taxon>
        <taxon>Gymnotidae</taxon>
        <taxon>Electrophorus</taxon>
    </lineage>
</organism>
<evidence type="ECO:0000256" key="3">
    <source>
        <dbReference type="ARBA" id="ARBA00022927"/>
    </source>
</evidence>
<dbReference type="Pfam" id="PF09325">
    <property type="entry name" value="Vps5"/>
    <property type="match status" value="1"/>
</dbReference>
<dbReference type="GO" id="GO:0015031">
    <property type="term" value="P:protein transport"/>
    <property type="evidence" value="ECO:0007669"/>
    <property type="project" value="UniProtKB-KW"/>
</dbReference>
<keyword evidence="2" id="KW-0813">Transport</keyword>
<dbReference type="InterPro" id="IPR027267">
    <property type="entry name" value="AH/BAR_dom_sf"/>
</dbReference>
<dbReference type="EMBL" id="JAROKS010000018">
    <property type="protein sequence ID" value="KAK1793361.1"/>
    <property type="molecule type" value="Genomic_DNA"/>
</dbReference>
<dbReference type="CDD" id="cd07292">
    <property type="entry name" value="PX_SNX6"/>
    <property type="match status" value="1"/>
</dbReference>
<comment type="caution">
    <text evidence="6">The sequence shown here is derived from an EMBL/GenBank/DDBJ whole genome shotgun (WGS) entry which is preliminary data.</text>
</comment>
<evidence type="ECO:0000313" key="6">
    <source>
        <dbReference type="EMBL" id="KAK1793361.1"/>
    </source>
</evidence>
<dbReference type="FunFam" id="1.20.1270.60:FF:000008">
    <property type="entry name" value="Sorting nexin"/>
    <property type="match status" value="1"/>
</dbReference>
<evidence type="ECO:0000256" key="1">
    <source>
        <dbReference type="ARBA" id="ARBA00010883"/>
    </source>
</evidence>
<evidence type="ECO:0000313" key="7">
    <source>
        <dbReference type="Proteomes" id="UP001239994"/>
    </source>
</evidence>
<keyword evidence="7" id="KW-1185">Reference proteome</keyword>
<name>A0AAD8Z8E9_9TELE</name>
<dbReference type="Pfam" id="PF10238">
    <property type="entry name" value="Eapp_C"/>
    <property type="match status" value="1"/>
</dbReference>
<dbReference type="GO" id="GO:0042147">
    <property type="term" value="P:retrograde transport, endosome to Golgi"/>
    <property type="evidence" value="ECO:0007669"/>
    <property type="project" value="TreeGrafter"/>
</dbReference>
<evidence type="ECO:0000256" key="4">
    <source>
        <dbReference type="SAM" id="MobiDB-lite"/>
    </source>
</evidence>
<dbReference type="Pfam" id="PF00787">
    <property type="entry name" value="PX"/>
    <property type="match status" value="1"/>
</dbReference>
<feature type="region of interest" description="Disordered" evidence="4">
    <location>
        <begin position="627"/>
        <end position="659"/>
    </location>
</feature>
<feature type="compositionally biased region" description="Polar residues" evidence="4">
    <location>
        <begin position="645"/>
        <end position="655"/>
    </location>
</feature>
<feature type="compositionally biased region" description="Polar residues" evidence="4">
    <location>
        <begin position="474"/>
        <end position="503"/>
    </location>
</feature>
<dbReference type="SUPFAM" id="SSF64268">
    <property type="entry name" value="PX domain"/>
    <property type="match status" value="1"/>
</dbReference>
<dbReference type="InterPro" id="IPR042136">
    <property type="entry name" value="PX_SNX6"/>
</dbReference>